<evidence type="ECO:0000256" key="1">
    <source>
        <dbReference type="ARBA" id="ARBA00004167"/>
    </source>
</evidence>
<dbReference type="Pfam" id="PF03168">
    <property type="entry name" value="LEA_2"/>
    <property type="match status" value="1"/>
</dbReference>
<dbReference type="GO" id="GO:0098542">
    <property type="term" value="P:defense response to other organism"/>
    <property type="evidence" value="ECO:0007669"/>
    <property type="project" value="InterPro"/>
</dbReference>
<evidence type="ECO:0000313" key="9">
    <source>
        <dbReference type="Proteomes" id="UP000811609"/>
    </source>
</evidence>
<evidence type="ECO:0000313" key="8">
    <source>
        <dbReference type="EMBL" id="KAG6682257.1"/>
    </source>
</evidence>
<dbReference type="Proteomes" id="UP000811609">
    <property type="component" value="Chromosome 13"/>
</dbReference>
<keyword evidence="2 5" id="KW-0812">Transmembrane</keyword>
<reference evidence="8" key="2">
    <citation type="submission" date="2021-01" db="EMBL/GenBank/DDBJ databases">
        <authorList>
            <person name="Lovell J.T."/>
            <person name="Bentley N."/>
            <person name="Bhattarai G."/>
            <person name="Jenkins J.W."/>
            <person name="Sreedasyam A."/>
            <person name="Alarcon Y."/>
            <person name="Bock C."/>
            <person name="Boston L."/>
            <person name="Carlson J."/>
            <person name="Cervantes K."/>
            <person name="Clermont K."/>
            <person name="Krom N."/>
            <person name="Kubenka K."/>
            <person name="Mamidi S."/>
            <person name="Mattison C."/>
            <person name="Monteros M."/>
            <person name="Pisani C."/>
            <person name="Plott C."/>
            <person name="Rajasekar S."/>
            <person name="Rhein H.S."/>
            <person name="Rohla C."/>
            <person name="Song M."/>
            <person name="Hilaire R.S."/>
            <person name="Shu S."/>
            <person name="Wells L."/>
            <person name="Wang X."/>
            <person name="Webber J."/>
            <person name="Heerema R.J."/>
            <person name="Klein P."/>
            <person name="Conner P."/>
            <person name="Grauke L."/>
            <person name="Grimwood J."/>
            <person name="Schmutz J."/>
            <person name="Randall J.J."/>
        </authorList>
    </citation>
    <scope>NUCLEOTIDE SEQUENCE</scope>
    <source>
        <tissue evidence="8">Leaf</tissue>
    </source>
</reference>
<comment type="caution">
    <text evidence="7">The sequence shown here is derived from an EMBL/GenBank/DDBJ whole genome shotgun (WGS) entry which is preliminary data.</text>
</comment>
<evidence type="ECO:0000259" key="6">
    <source>
        <dbReference type="Pfam" id="PF03168"/>
    </source>
</evidence>
<evidence type="ECO:0000256" key="4">
    <source>
        <dbReference type="ARBA" id="ARBA00023136"/>
    </source>
</evidence>
<feature type="transmembrane region" description="Helical" evidence="5">
    <location>
        <begin position="62"/>
        <end position="84"/>
    </location>
</feature>
<dbReference type="Proteomes" id="UP000811246">
    <property type="component" value="Chromosome 13"/>
</dbReference>
<dbReference type="InterPro" id="IPR044839">
    <property type="entry name" value="NDR1-like"/>
</dbReference>
<evidence type="ECO:0000256" key="5">
    <source>
        <dbReference type="SAM" id="Phobius"/>
    </source>
</evidence>
<gene>
    <name evidence="7" type="ORF">CIPAW_13G131000</name>
    <name evidence="8" type="ORF">I3842_13G129700</name>
</gene>
<comment type="subcellular location">
    <subcellularLocation>
        <location evidence="1">Membrane</location>
        <topology evidence="1">Single-pass membrane protein</topology>
    </subcellularLocation>
</comment>
<dbReference type="PANTHER" id="PTHR31234:SF55">
    <property type="entry name" value="LATE EMBRYOGENESIS ABUNDANT (LEA) HYDROXYPROLINE-RICH GLYCOPROTEIN FAMILY"/>
    <property type="match status" value="1"/>
</dbReference>
<keyword evidence="4 5" id="KW-0472">Membrane</keyword>
<evidence type="ECO:0000256" key="2">
    <source>
        <dbReference type="ARBA" id="ARBA00022692"/>
    </source>
</evidence>
<proteinExistence type="predicted"/>
<name>A0A8T1NJC6_CARIL</name>
<dbReference type="EMBL" id="CM031821">
    <property type="protein sequence ID" value="KAG6632036.1"/>
    <property type="molecule type" value="Genomic_DNA"/>
</dbReference>
<dbReference type="GO" id="GO:0005886">
    <property type="term" value="C:plasma membrane"/>
    <property type="evidence" value="ECO:0007669"/>
    <property type="project" value="TreeGrafter"/>
</dbReference>
<feature type="domain" description="Late embryogenesis abundant protein LEA-2 subgroup" evidence="6">
    <location>
        <begin position="116"/>
        <end position="211"/>
    </location>
</feature>
<evidence type="ECO:0000313" key="7">
    <source>
        <dbReference type="EMBL" id="KAG6632036.1"/>
    </source>
</evidence>
<keyword evidence="3 5" id="KW-1133">Transmembrane helix</keyword>
<protein>
    <recommendedName>
        <fullName evidence="6">Late embryogenesis abundant protein LEA-2 subgroup domain-containing protein</fullName>
    </recommendedName>
</protein>
<organism evidence="7 9">
    <name type="scientific">Carya illinoinensis</name>
    <name type="common">Pecan</name>
    <dbReference type="NCBI Taxonomy" id="32201"/>
    <lineage>
        <taxon>Eukaryota</taxon>
        <taxon>Viridiplantae</taxon>
        <taxon>Streptophyta</taxon>
        <taxon>Embryophyta</taxon>
        <taxon>Tracheophyta</taxon>
        <taxon>Spermatophyta</taxon>
        <taxon>Magnoliopsida</taxon>
        <taxon>eudicotyledons</taxon>
        <taxon>Gunneridae</taxon>
        <taxon>Pentapetalae</taxon>
        <taxon>rosids</taxon>
        <taxon>fabids</taxon>
        <taxon>Fagales</taxon>
        <taxon>Juglandaceae</taxon>
        <taxon>Carya</taxon>
    </lineage>
</organism>
<dbReference type="InterPro" id="IPR004864">
    <property type="entry name" value="LEA_2"/>
</dbReference>
<sequence length="245" mass="27469">MEDPPRPVTGYPVPNGCRPPQAGVAYPYVAPPPHQAHPYYYNNQPYPYPYPASSSRNFVRRFLAAMIFVFFLIGVAILVIWLVLRPRLPEFRVDSLSLSNFSSASSSLTGNWNVRFSVYNPNKKLSISYEEVLASLFYKSEFISNTQMPPFKLRKRNQTVLDVSFSAADAYVARWVVNDINGDRARGTVSFNVMVKAWVQFRAGAWRPRNRSIRVLCEGLAVGLSSNSSGSGMLVGGERDCRVGL</sequence>
<dbReference type="AlphaFoldDB" id="A0A8T1NJC6"/>
<reference evidence="7" key="1">
    <citation type="submission" date="2020-12" db="EMBL/GenBank/DDBJ databases">
        <title>WGS assembly of Carya illinoinensis cv. Pawnee.</title>
        <authorList>
            <person name="Platts A."/>
            <person name="Shu S."/>
            <person name="Wright S."/>
            <person name="Barry K."/>
            <person name="Edger P."/>
            <person name="Pires J.C."/>
            <person name="Schmutz J."/>
        </authorList>
    </citation>
    <scope>NUCLEOTIDE SEQUENCE</scope>
    <source>
        <tissue evidence="7">Leaf</tissue>
    </source>
</reference>
<accession>A0A8T1NJC6</accession>
<evidence type="ECO:0000256" key="3">
    <source>
        <dbReference type="ARBA" id="ARBA00022989"/>
    </source>
</evidence>
<dbReference type="PANTHER" id="PTHR31234">
    <property type="entry name" value="LATE EMBRYOGENESIS ABUNDANT (LEA) HYDROXYPROLINE-RICH GLYCOPROTEIN FAMILY"/>
    <property type="match status" value="1"/>
</dbReference>
<keyword evidence="9" id="KW-1185">Reference proteome</keyword>
<dbReference type="EMBL" id="CM031837">
    <property type="protein sequence ID" value="KAG6682257.1"/>
    <property type="molecule type" value="Genomic_DNA"/>
</dbReference>